<dbReference type="HOGENOM" id="CLU_084761_5_1_4"/>
<organism evidence="13 14">
    <name type="scientific">Aromatoleum aromaticum (strain DSM 19018 / LMG 30748 / EbN1)</name>
    <name type="common">Azoarcus sp. (strain EbN1)</name>
    <dbReference type="NCBI Taxonomy" id="76114"/>
    <lineage>
        <taxon>Bacteria</taxon>
        <taxon>Pseudomonadati</taxon>
        <taxon>Pseudomonadota</taxon>
        <taxon>Betaproteobacteria</taxon>
        <taxon>Rhodocyclales</taxon>
        <taxon>Rhodocyclaceae</taxon>
        <taxon>Aromatoleum</taxon>
    </lineage>
</organism>
<keyword evidence="8 11" id="KW-0472">Membrane</keyword>
<reference evidence="13 14" key="1">
    <citation type="journal article" date="2005" name="Arch. Microbiol.">
        <title>The genome sequence of an anaerobic aromatic-degrading denitrifying bacterium, strain EbN1.</title>
        <authorList>
            <person name="Rabus R."/>
            <person name="Kube M."/>
            <person name="Heider J."/>
            <person name="Beck A."/>
            <person name="Heitmann K."/>
            <person name="Widdel F."/>
            <person name="Reinhardt R."/>
        </authorList>
    </citation>
    <scope>NUCLEOTIDE SEQUENCE [LARGE SCALE GENOMIC DNA]</scope>
    <source>
        <strain evidence="13 14">EbN1</strain>
    </source>
</reference>
<dbReference type="Pfam" id="PF12019">
    <property type="entry name" value="GspH"/>
    <property type="match status" value="1"/>
</dbReference>
<evidence type="ECO:0000256" key="7">
    <source>
        <dbReference type="ARBA" id="ARBA00022989"/>
    </source>
</evidence>
<dbReference type="EMBL" id="CR555306">
    <property type="protein sequence ID" value="CAI09027.1"/>
    <property type="molecule type" value="Genomic_DNA"/>
</dbReference>
<dbReference type="AlphaFoldDB" id="Q5P0Y7"/>
<keyword evidence="6 11" id="KW-0812">Transmembrane</keyword>
<keyword evidence="5" id="KW-0997">Cell inner membrane</keyword>
<evidence type="ECO:0000256" key="5">
    <source>
        <dbReference type="ARBA" id="ARBA00022519"/>
    </source>
</evidence>
<dbReference type="SUPFAM" id="SSF54523">
    <property type="entry name" value="Pili subunits"/>
    <property type="match status" value="1"/>
</dbReference>
<gene>
    <name evidence="13" type="primary">fimU</name>
    <name evidence="13" type="ORF">ebA5112</name>
</gene>
<evidence type="ECO:0000256" key="9">
    <source>
        <dbReference type="ARBA" id="ARBA00025772"/>
    </source>
</evidence>
<dbReference type="Pfam" id="PF07963">
    <property type="entry name" value="N_methyl"/>
    <property type="match status" value="1"/>
</dbReference>
<accession>Q5P0Y7</accession>
<dbReference type="PROSITE" id="PS00409">
    <property type="entry name" value="PROKAR_NTER_METHYL"/>
    <property type="match status" value="1"/>
</dbReference>
<evidence type="ECO:0000259" key="12">
    <source>
        <dbReference type="Pfam" id="PF12019"/>
    </source>
</evidence>
<evidence type="ECO:0000256" key="1">
    <source>
        <dbReference type="ARBA" id="ARBA00004377"/>
    </source>
</evidence>
<sequence length="173" mass="17389">MANGIRSEGFTLIELMVVIVIAAILATIAIPALGDFIKKARVRGAAEALHADLMYARSEAVLRSQDITVSITGGADWCYGLNAGGTCNCATAGSCSIKSVAGSTFNGTALTSNFTSLTFDGTQGTISGAGGTIGTDTVLIGNALGQAGVKLLPVSVKLCAPSSYAATMGYPSC</sequence>
<protein>
    <recommendedName>
        <fullName evidence="2">Type II secretion system protein H</fullName>
    </recommendedName>
    <alternativeName>
        <fullName evidence="10">General secretion pathway protein H</fullName>
    </alternativeName>
</protein>
<dbReference type="KEGG" id="eba:ebA5112"/>
<evidence type="ECO:0000256" key="10">
    <source>
        <dbReference type="ARBA" id="ARBA00030775"/>
    </source>
</evidence>
<evidence type="ECO:0000313" key="13">
    <source>
        <dbReference type="EMBL" id="CAI09027.1"/>
    </source>
</evidence>
<evidence type="ECO:0000256" key="4">
    <source>
        <dbReference type="ARBA" id="ARBA00022481"/>
    </source>
</evidence>
<dbReference type="GO" id="GO:0015628">
    <property type="term" value="P:protein secretion by the type II secretion system"/>
    <property type="evidence" value="ECO:0007669"/>
    <property type="project" value="InterPro"/>
</dbReference>
<feature type="domain" description="General secretion pathway GspH" evidence="12">
    <location>
        <begin position="45"/>
        <end position="133"/>
    </location>
</feature>
<evidence type="ECO:0000256" key="3">
    <source>
        <dbReference type="ARBA" id="ARBA00022475"/>
    </source>
</evidence>
<evidence type="ECO:0000313" key="14">
    <source>
        <dbReference type="Proteomes" id="UP000006552"/>
    </source>
</evidence>
<keyword evidence="7 11" id="KW-1133">Transmembrane helix</keyword>
<dbReference type="OrthoDB" id="8902346at2"/>
<dbReference type="NCBIfam" id="TIGR02532">
    <property type="entry name" value="IV_pilin_GFxxxE"/>
    <property type="match status" value="1"/>
</dbReference>
<dbReference type="GO" id="GO:0015627">
    <property type="term" value="C:type II protein secretion system complex"/>
    <property type="evidence" value="ECO:0007669"/>
    <property type="project" value="InterPro"/>
</dbReference>
<comment type="similarity">
    <text evidence="9">Belongs to the GSP H family.</text>
</comment>
<dbReference type="Gene3D" id="3.30.700.10">
    <property type="entry name" value="Glycoprotein, Type 4 Pilin"/>
    <property type="match status" value="1"/>
</dbReference>
<comment type="subcellular location">
    <subcellularLocation>
        <location evidence="1">Cell inner membrane</location>
        <topology evidence="1">Single-pass membrane protein</topology>
    </subcellularLocation>
</comment>
<evidence type="ECO:0000256" key="11">
    <source>
        <dbReference type="SAM" id="Phobius"/>
    </source>
</evidence>
<proteinExistence type="inferred from homology"/>
<evidence type="ECO:0000256" key="6">
    <source>
        <dbReference type="ARBA" id="ARBA00022692"/>
    </source>
</evidence>
<dbReference type="STRING" id="76114.ebA5112"/>
<dbReference type="eggNOG" id="COG4970">
    <property type="taxonomic scope" value="Bacteria"/>
</dbReference>
<dbReference type="InterPro" id="IPR022346">
    <property type="entry name" value="T2SS_GspH"/>
</dbReference>
<dbReference type="GO" id="GO:0005886">
    <property type="term" value="C:plasma membrane"/>
    <property type="evidence" value="ECO:0007669"/>
    <property type="project" value="UniProtKB-SubCell"/>
</dbReference>
<dbReference type="InterPro" id="IPR045584">
    <property type="entry name" value="Pilin-like"/>
</dbReference>
<keyword evidence="4" id="KW-0488">Methylation</keyword>
<dbReference type="InterPro" id="IPR012902">
    <property type="entry name" value="N_methyl_site"/>
</dbReference>
<dbReference type="Proteomes" id="UP000006552">
    <property type="component" value="Chromosome"/>
</dbReference>
<keyword evidence="3" id="KW-1003">Cell membrane</keyword>
<feature type="transmembrane region" description="Helical" evidence="11">
    <location>
        <begin position="12"/>
        <end position="33"/>
    </location>
</feature>
<keyword evidence="14" id="KW-1185">Reference proteome</keyword>
<dbReference type="RefSeq" id="WP_011238708.1">
    <property type="nucleotide sequence ID" value="NC_006513.1"/>
</dbReference>
<name>Q5P0Y7_AROAE</name>
<evidence type="ECO:0000256" key="8">
    <source>
        <dbReference type="ARBA" id="ARBA00023136"/>
    </source>
</evidence>
<evidence type="ECO:0000256" key="2">
    <source>
        <dbReference type="ARBA" id="ARBA00021549"/>
    </source>
</evidence>